<feature type="transmembrane region" description="Helical" evidence="8">
    <location>
        <begin position="40"/>
        <end position="58"/>
    </location>
</feature>
<dbReference type="SUPFAM" id="SSF69593">
    <property type="entry name" value="Glycerol-3-phosphate (1)-acyltransferase"/>
    <property type="match status" value="1"/>
</dbReference>
<keyword evidence="4 8" id="KW-0812">Transmembrane</keyword>
<dbReference type="Pfam" id="PF01553">
    <property type="entry name" value="Acyltransferase"/>
    <property type="match status" value="1"/>
</dbReference>
<dbReference type="InterPro" id="IPR002123">
    <property type="entry name" value="Plipid/glycerol_acylTrfase"/>
</dbReference>
<name>A0A9J2P0Z4_ASCLU</name>
<evidence type="ECO:0000256" key="7">
    <source>
        <dbReference type="ARBA" id="ARBA00023315"/>
    </source>
</evidence>
<evidence type="ECO:0000256" key="4">
    <source>
        <dbReference type="ARBA" id="ARBA00022692"/>
    </source>
</evidence>
<dbReference type="PANTHER" id="PTHR10983">
    <property type="entry name" value="1-ACYLGLYCEROL-3-PHOSPHATE ACYLTRANSFERASE-RELATED"/>
    <property type="match status" value="1"/>
</dbReference>
<dbReference type="CDD" id="cd10430">
    <property type="entry name" value="BI-1"/>
    <property type="match status" value="1"/>
</dbReference>
<protein>
    <submittedName>
        <fullName evidence="11">Phospholipid/glycerol acyltransferase domain-containing protein</fullName>
    </submittedName>
</protein>
<evidence type="ECO:0000256" key="2">
    <source>
        <dbReference type="ARBA" id="ARBA00008655"/>
    </source>
</evidence>
<evidence type="ECO:0000313" key="11">
    <source>
        <dbReference type="WBParaSite" id="ALUE_0000344101-mRNA-1"/>
    </source>
</evidence>
<evidence type="ECO:0000256" key="3">
    <source>
        <dbReference type="ARBA" id="ARBA00022679"/>
    </source>
</evidence>
<feature type="transmembrane region" description="Helical" evidence="8">
    <location>
        <begin position="64"/>
        <end position="84"/>
    </location>
</feature>
<dbReference type="GO" id="GO:0036149">
    <property type="term" value="P:phosphatidylinositol acyl-chain remodeling"/>
    <property type="evidence" value="ECO:0007669"/>
    <property type="project" value="TreeGrafter"/>
</dbReference>
<dbReference type="AlphaFoldDB" id="A0A9J2P0Z4"/>
<dbReference type="SMART" id="SM00563">
    <property type="entry name" value="PlsC"/>
    <property type="match status" value="1"/>
</dbReference>
<evidence type="ECO:0000256" key="1">
    <source>
        <dbReference type="ARBA" id="ARBA00004141"/>
    </source>
</evidence>
<dbReference type="CDD" id="cd07990">
    <property type="entry name" value="LPLAT_LCLAT1-like"/>
    <property type="match status" value="1"/>
</dbReference>
<dbReference type="WBParaSite" id="ALUE_0000344101-mRNA-1">
    <property type="protein sequence ID" value="ALUE_0000344101-mRNA-1"/>
    <property type="gene ID" value="ALUE_0000344101"/>
</dbReference>
<dbReference type="Proteomes" id="UP000036681">
    <property type="component" value="Unplaced"/>
</dbReference>
<sequence>MSTDARRRPTTGRDILRNIQNVFTSLNDKLEKDVLDHLRAVYGTLCVGLMLATMGAVLEVMNVVRANLFLTLGSFACFFALCAIPHSRERERQRFGCFALFAFLTGMSTGPQIEVAIHLNPSVLLTAFLGTAIIFGCFSLAALHAPSTKYLHLGGAIGSALMLMLVTLLFARSQLMMMTVLWMGLAITCALILYDTQLICEKRRRGDTDYIWHTIELFLDFINLFRYILVILNSKEERDRGRRTVEGSFVWCNCLRRTQVVVVSGNGMVLSSVVAANEMRAALPASYLSLSMVPFASISLGMGALSWFLPRRVFLAVDNLLYSSYMRMCLFVFENVAATRINFYGDIESISSKRESAIVLSNHQSNVDWVVITMLANRQQGSECGLRFMMKYAIHYLPLFGWYTFQVDFVFVFYHQHGFIYVRRFGNVVWSAVERQLSFLKTLNEPFWLLIFPEGTRFSPKKSAIIESSRLYCESIGIPAFDNLLTPRTAGFILALTYLRGSIDAIYDVTIAYEQSRGVGREKCAPDMFEFVCSTNAQPTLHIHVRRFPVDALPHDEALIKRWLIERYQIKNGMLEAFYKGEGLPDLSITNAPRVSFALTIPPSLFFLSALIAPFFSKTVRNIYLMTLCSSPALILWLRLRGCV</sequence>
<keyword evidence="6 8" id="KW-0472">Membrane</keyword>
<dbReference type="PANTHER" id="PTHR10983:SF73">
    <property type="entry name" value="1-ACYL-SN-GLYCEROL-3-PHOSPHATE ACYLTRANSFERASE EPSILON"/>
    <property type="match status" value="1"/>
</dbReference>
<reference evidence="11" key="1">
    <citation type="submission" date="2023-03" db="UniProtKB">
        <authorList>
            <consortium name="WormBaseParasite"/>
        </authorList>
    </citation>
    <scope>IDENTIFICATION</scope>
</reference>
<dbReference type="GO" id="GO:0016746">
    <property type="term" value="F:acyltransferase activity"/>
    <property type="evidence" value="ECO:0007669"/>
    <property type="project" value="UniProtKB-KW"/>
</dbReference>
<feature type="transmembrane region" description="Helical" evidence="8">
    <location>
        <begin position="597"/>
        <end position="617"/>
    </location>
</feature>
<evidence type="ECO:0000256" key="5">
    <source>
        <dbReference type="ARBA" id="ARBA00022989"/>
    </source>
</evidence>
<evidence type="ECO:0000256" key="6">
    <source>
        <dbReference type="ARBA" id="ARBA00023136"/>
    </source>
</evidence>
<organism evidence="10 11">
    <name type="scientific">Ascaris lumbricoides</name>
    <name type="common">Giant roundworm</name>
    <dbReference type="NCBI Taxonomy" id="6252"/>
    <lineage>
        <taxon>Eukaryota</taxon>
        <taxon>Metazoa</taxon>
        <taxon>Ecdysozoa</taxon>
        <taxon>Nematoda</taxon>
        <taxon>Chromadorea</taxon>
        <taxon>Rhabditida</taxon>
        <taxon>Spirurina</taxon>
        <taxon>Ascaridomorpha</taxon>
        <taxon>Ascaridoidea</taxon>
        <taxon>Ascarididae</taxon>
        <taxon>Ascaris</taxon>
    </lineage>
</organism>
<keyword evidence="10" id="KW-1185">Reference proteome</keyword>
<dbReference type="GO" id="GO:0016020">
    <property type="term" value="C:membrane"/>
    <property type="evidence" value="ECO:0007669"/>
    <property type="project" value="UniProtKB-SubCell"/>
</dbReference>
<feature type="transmembrane region" description="Helical" evidence="8">
    <location>
        <begin position="393"/>
        <end position="414"/>
    </location>
</feature>
<feature type="transmembrane region" description="Helical" evidence="8">
    <location>
        <begin position="123"/>
        <end position="143"/>
    </location>
</feature>
<feature type="transmembrane region" description="Helical" evidence="8">
    <location>
        <begin position="176"/>
        <end position="194"/>
    </location>
</feature>
<feature type="transmembrane region" description="Helical" evidence="8">
    <location>
        <begin position="287"/>
        <end position="309"/>
    </location>
</feature>
<feature type="transmembrane region" description="Helical" evidence="8">
    <location>
        <begin position="150"/>
        <end position="170"/>
    </location>
</feature>
<feature type="transmembrane region" description="Helical" evidence="8">
    <location>
        <begin position="96"/>
        <end position="117"/>
    </location>
</feature>
<dbReference type="GO" id="GO:0005783">
    <property type="term" value="C:endoplasmic reticulum"/>
    <property type="evidence" value="ECO:0007669"/>
    <property type="project" value="TreeGrafter"/>
</dbReference>
<accession>A0A9J2P0Z4</accession>
<evidence type="ECO:0000256" key="8">
    <source>
        <dbReference type="SAM" id="Phobius"/>
    </source>
</evidence>
<feature type="domain" description="Phospholipid/glycerol acyltransferase" evidence="9">
    <location>
        <begin position="357"/>
        <end position="493"/>
    </location>
</feature>
<dbReference type="GO" id="GO:0005739">
    <property type="term" value="C:mitochondrion"/>
    <property type="evidence" value="ECO:0007669"/>
    <property type="project" value="TreeGrafter"/>
</dbReference>
<feature type="transmembrane region" description="Helical" evidence="8">
    <location>
        <begin position="623"/>
        <end position="640"/>
    </location>
</feature>
<dbReference type="Pfam" id="PF16076">
    <property type="entry name" value="Acyltransf_C"/>
    <property type="match status" value="1"/>
</dbReference>
<comment type="subcellular location">
    <subcellularLocation>
        <location evidence="1">Membrane</location>
        <topology evidence="1">Multi-pass membrane protein</topology>
    </subcellularLocation>
</comment>
<keyword evidence="5 8" id="KW-1133">Transmembrane helix</keyword>
<keyword evidence="7" id="KW-0012">Acyltransferase</keyword>
<dbReference type="InterPro" id="IPR032098">
    <property type="entry name" value="Acyltransf_C"/>
</dbReference>
<proteinExistence type="inferred from homology"/>
<comment type="similarity">
    <text evidence="2">Belongs to the 1-acyl-sn-glycerol-3-phosphate acyltransferase family.</text>
</comment>
<keyword evidence="3" id="KW-0808">Transferase</keyword>
<evidence type="ECO:0000313" key="10">
    <source>
        <dbReference type="Proteomes" id="UP000036681"/>
    </source>
</evidence>
<dbReference type="InterPro" id="IPR006214">
    <property type="entry name" value="Bax_inhibitor_1-related"/>
</dbReference>
<dbReference type="Pfam" id="PF01027">
    <property type="entry name" value="Bax1-I"/>
    <property type="match status" value="1"/>
</dbReference>
<evidence type="ECO:0000259" key="9">
    <source>
        <dbReference type="SMART" id="SM00563"/>
    </source>
</evidence>